<comment type="caution">
    <text evidence="14">The sequence shown here is derived from an EMBL/GenBank/DDBJ whole genome shotgun (WGS) entry which is preliminary data.</text>
</comment>
<organism evidence="14">
    <name type="scientific">Candidatus Methanomethylicus mesodigestus</name>
    <dbReference type="NCBI Taxonomy" id="1867258"/>
    <lineage>
        <taxon>Archaea</taxon>
        <taxon>Thermoproteota</taxon>
        <taxon>Methanosuratincolia</taxon>
        <taxon>Candidatus Methanomethylicales</taxon>
        <taxon>Candidatus Methanomethylicaceae</taxon>
        <taxon>Candidatus Methanomethylicus</taxon>
    </lineage>
</organism>
<evidence type="ECO:0000256" key="13">
    <source>
        <dbReference type="SAM" id="Phobius"/>
    </source>
</evidence>
<keyword evidence="3" id="KW-0813">Transport</keyword>
<evidence type="ECO:0000256" key="1">
    <source>
        <dbReference type="ARBA" id="ARBA00004651"/>
    </source>
</evidence>
<keyword evidence="5 13" id="KW-0812">Transmembrane</keyword>
<evidence type="ECO:0000256" key="12">
    <source>
        <dbReference type="RuleBase" id="RU362091"/>
    </source>
</evidence>
<evidence type="ECO:0000313" key="14">
    <source>
        <dbReference type="EMBL" id="HFK21190.1"/>
    </source>
</evidence>
<feature type="transmembrane region" description="Helical" evidence="13">
    <location>
        <begin position="445"/>
        <end position="466"/>
    </location>
</feature>
<feature type="transmembrane region" description="Helical" evidence="13">
    <location>
        <begin position="121"/>
        <end position="139"/>
    </location>
</feature>
<feature type="transmembrane region" description="Helical" evidence="13">
    <location>
        <begin position="45"/>
        <end position="69"/>
    </location>
</feature>
<feature type="transmembrane region" description="Helical" evidence="13">
    <location>
        <begin position="81"/>
        <end position="100"/>
    </location>
</feature>
<reference evidence="14" key="1">
    <citation type="journal article" date="2020" name="mSystems">
        <title>Genome- and Community-Level Interaction Insights into Carbon Utilization and Element Cycling Functions of Hydrothermarchaeota in Hydrothermal Sediment.</title>
        <authorList>
            <person name="Zhou Z."/>
            <person name="Liu Y."/>
            <person name="Xu W."/>
            <person name="Pan J."/>
            <person name="Luo Z.H."/>
            <person name="Li M."/>
        </authorList>
    </citation>
    <scope>NUCLEOTIDE SEQUENCE [LARGE SCALE GENOMIC DNA]</scope>
    <source>
        <strain evidence="14">SpSt-468</strain>
    </source>
</reference>
<evidence type="ECO:0000256" key="5">
    <source>
        <dbReference type="ARBA" id="ARBA00022692"/>
    </source>
</evidence>
<accession>A0A7C3N4D9</accession>
<keyword evidence="11" id="KW-0739">Sodium transport</keyword>
<evidence type="ECO:0000256" key="2">
    <source>
        <dbReference type="ARBA" id="ARBA00006434"/>
    </source>
</evidence>
<comment type="subcellular location">
    <subcellularLocation>
        <location evidence="1">Cell membrane</location>
        <topology evidence="1">Multi-pass membrane protein</topology>
    </subcellularLocation>
</comment>
<dbReference type="InterPro" id="IPR001734">
    <property type="entry name" value="Na/solute_symporter"/>
</dbReference>
<feature type="transmembrane region" description="Helical" evidence="13">
    <location>
        <begin position="365"/>
        <end position="384"/>
    </location>
</feature>
<feature type="transmembrane region" description="Helical" evidence="13">
    <location>
        <begin position="187"/>
        <end position="209"/>
    </location>
</feature>
<name>A0A7C3N4D9_9CREN</name>
<comment type="similarity">
    <text evidence="2 12">Belongs to the sodium:solute symporter (SSF) (TC 2.A.21) family.</text>
</comment>
<dbReference type="CDD" id="cd10322">
    <property type="entry name" value="SLC5sbd"/>
    <property type="match status" value="1"/>
</dbReference>
<feature type="transmembrane region" description="Helical" evidence="13">
    <location>
        <begin position="390"/>
        <end position="413"/>
    </location>
</feature>
<feature type="transmembrane region" description="Helical" evidence="13">
    <location>
        <begin position="159"/>
        <end position="180"/>
    </location>
</feature>
<evidence type="ECO:0000256" key="3">
    <source>
        <dbReference type="ARBA" id="ARBA00022448"/>
    </source>
</evidence>
<dbReference type="PROSITE" id="PS50283">
    <property type="entry name" value="NA_SOLUT_SYMP_3"/>
    <property type="match status" value="1"/>
</dbReference>
<dbReference type="GO" id="GO:0005886">
    <property type="term" value="C:plasma membrane"/>
    <property type="evidence" value="ECO:0007669"/>
    <property type="project" value="UniProtKB-SubCell"/>
</dbReference>
<dbReference type="GO" id="GO:0006814">
    <property type="term" value="P:sodium ion transport"/>
    <property type="evidence" value="ECO:0007669"/>
    <property type="project" value="UniProtKB-KW"/>
</dbReference>
<feature type="transmembrane region" description="Helical" evidence="13">
    <location>
        <begin position="6"/>
        <end position="24"/>
    </location>
</feature>
<keyword evidence="8" id="KW-0915">Sodium</keyword>
<gene>
    <name evidence="14" type="ORF">ENS19_07950</name>
</gene>
<feature type="transmembrane region" description="Helical" evidence="13">
    <location>
        <begin position="318"/>
        <end position="344"/>
    </location>
</feature>
<dbReference type="Gene3D" id="1.20.1730.10">
    <property type="entry name" value="Sodium/glucose cotransporter"/>
    <property type="match status" value="1"/>
</dbReference>
<protein>
    <submittedName>
        <fullName evidence="14">Sodium:solute symporter family protein</fullName>
    </submittedName>
</protein>
<dbReference type="GO" id="GO:0015293">
    <property type="term" value="F:symporter activity"/>
    <property type="evidence" value="ECO:0007669"/>
    <property type="project" value="UniProtKB-KW"/>
</dbReference>
<dbReference type="InterPro" id="IPR050277">
    <property type="entry name" value="Sodium:Solute_Symporter"/>
</dbReference>
<dbReference type="PANTHER" id="PTHR48086:SF3">
    <property type="entry name" value="SODIUM_PROLINE SYMPORTER"/>
    <property type="match status" value="1"/>
</dbReference>
<evidence type="ECO:0000256" key="8">
    <source>
        <dbReference type="ARBA" id="ARBA00023053"/>
    </source>
</evidence>
<keyword evidence="10 13" id="KW-0472">Membrane</keyword>
<dbReference type="EMBL" id="DSTX01000013">
    <property type="protein sequence ID" value="HFK21190.1"/>
    <property type="molecule type" value="Genomic_DNA"/>
</dbReference>
<feature type="transmembrane region" description="Helical" evidence="13">
    <location>
        <begin position="229"/>
        <end position="248"/>
    </location>
</feature>
<keyword evidence="6" id="KW-0769">Symport</keyword>
<dbReference type="PANTHER" id="PTHR48086">
    <property type="entry name" value="SODIUM/PROLINE SYMPORTER-RELATED"/>
    <property type="match status" value="1"/>
</dbReference>
<evidence type="ECO:0000256" key="10">
    <source>
        <dbReference type="ARBA" id="ARBA00023136"/>
    </source>
</evidence>
<evidence type="ECO:0000256" key="11">
    <source>
        <dbReference type="ARBA" id="ARBA00023201"/>
    </source>
</evidence>
<feature type="transmembrane region" description="Helical" evidence="13">
    <location>
        <begin position="420"/>
        <end position="439"/>
    </location>
</feature>
<dbReference type="InterPro" id="IPR038377">
    <property type="entry name" value="Na/Glc_symporter_sf"/>
</dbReference>
<proteinExistence type="inferred from homology"/>
<evidence type="ECO:0000256" key="9">
    <source>
        <dbReference type="ARBA" id="ARBA00023065"/>
    </source>
</evidence>
<feature type="transmembrane region" description="Helical" evidence="13">
    <location>
        <begin position="269"/>
        <end position="298"/>
    </location>
</feature>
<keyword evidence="4" id="KW-1003">Cell membrane</keyword>
<dbReference type="AlphaFoldDB" id="A0A7C3N4D9"/>
<evidence type="ECO:0000256" key="7">
    <source>
        <dbReference type="ARBA" id="ARBA00022989"/>
    </source>
</evidence>
<dbReference type="Pfam" id="PF00474">
    <property type="entry name" value="SSF"/>
    <property type="match status" value="1"/>
</dbReference>
<evidence type="ECO:0000256" key="4">
    <source>
        <dbReference type="ARBA" id="ARBA00022475"/>
    </source>
</evidence>
<keyword evidence="9" id="KW-0406">Ion transport</keyword>
<keyword evidence="7 13" id="KW-1133">Transmembrane helix</keyword>
<evidence type="ECO:0000256" key="6">
    <source>
        <dbReference type="ARBA" id="ARBA00022847"/>
    </source>
</evidence>
<sequence>MDSLSTYLAIAIFIAAGTTIAWASKRFLKKEAKDFYTAGGRFGTVLASFSYAATTYSAFMFIGLVGLSYASGVGTLGFELVYFMGTLFLLYYIAPKYWLLHKKFGFISPAEVMSERYGSRSVGAVVTLISLVALIPYSTSQIIGVAFAAEGASGGAVPFTSAVLIAVVVALLWSIIAGIWSVGWTDVFQGLIMIMAGVAVLIWAFVWGTQQVAFDIAKLGSLTYVPNQFWTFQNFVNMTLPWFFFAITNPQVVQRLFAPKSERAQRGMITWFGVYGLFFTLLVVTLGLLLSGFTAGGIFPVIAYRDSVTPTLLGMMPFWLSTLGLVAVIAASVSTIDGIILTLSSMAARDLFRAFLSKGKQGAEVLVGRLTIGILALLCTAFALSRPGFIVDLAVLSSSLLLPQAPVVIGMFAWKRGGKWAASSAVISGFAAAVIMYLLKASPLGIPSNVWTIVVASAVYVAVALVEKAAIDHEFFEG</sequence>